<evidence type="ECO:0000256" key="1">
    <source>
        <dbReference type="ARBA" id="ARBA00004123"/>
    </source>
</evidence>
<dbReference type="GO" id="GO:0036297">
    <property type="term" value="P:interstrand cross-link repair"/>
    <property type="evidence" value="ECO:0007669"/>
    <property type="project" value="TreeGrafter"/>
</dbReference>
<evidence type="ECO:0000256" key="4">
    <source>
        <dbReference type="ARBA" id="ARBA00023204"/>
    </source>
</evidence>
<evidence type="ECO:0000313" key="9">
    <source>
        <dbReference type="Proteomes" id="UP000315783"/>
    </source>
</evidence>
<dbReference type="Pfam" id="PF07522">
    <property type="entry name" value="DRMBL"/>
    <property type="match status" value="1"/>
</dbReference>
<dbReference type="PANTHER" id="PTHR23240">
    <property type="entry name" value="DNA CROSS-LINK REPAIR PROTEIN PSO2/SNM1-RELATED"/>
    <property type="match status" value="1"/>
</dbReference>
<dbReference type="OrthoDB" id="262529at2759"/>
<feature type="compositionally biased region" description="Basic and acidic residues" evidence="6">
    <location>
        <begin position="176"/>
        <end position="198"/>
    </location>
</feature>
<dbReference type="EMBL" id="SPUK01000002">
    <property type="protein sequence ID" value="TQV99797.1"/>
    <property type="molecule type" value="Genomic_DNA"/>
</dbReference>
<reference evidence="8 9" key="1">
    <citation type="journal article" date="2019" name="Appl. Microbiol. Biotechnol.">
        <title>Genome sequence of Isaria javanica and comparative genome analysis insights into family S53 peptidase evolution in fungal entomopathogens.</title>
        <authorList>
            <person name="Lin R."/>
            <person name="Zhang X."/>
            <person name="Xin B."/>
            <person name="Zou M."/>
            <person name="Gao Y."/>
            <person name="Qin F."/>
            <person name="Hu Q."/>
            <person name="Xie B."/>
            <person name="Cheng X."/>
        </authorList>
    </citation>
    <scope>NUCLEOTIDE SEQUENCE [LARGE SCALE GENOMIC DNA]</scope>
    <source>
        <strain evidence="8 9">IJ1G</strain>
    </source>
</reference>
<comment type="subcellular location">
    <subcellularLocation>
        <location evidence="1">Nucleus</location>
    </subcellularLocation>
</comment>
<dbReference type="Proteomes" id="UP000315783">
    <property type="component" value="Unassembled WGS sequence"/>
</dbReference>
<feature type="region of interest" description="Disordered" evidence="6">
    <location>
        <begin position="55"/>
        <end position="96"/>
    </location>
</feature>
<dbReference type="PANTHER" id="PTHR23240:SF6">
    <property type="entry name" value="DNA CROSS-LINK REPAIR 1A PROTEIN"/>
    <property type="match status" value="1"/>
</dbReference>
<comment type="similarity">
    <text evidence="2">Belongs to the DNA repair metallo-beta-lactamase (DRMBL) family.</text>
</comment>
<dbReference type="FunFam" id="3.60.15.10:FF:000038">
    <property type="entry name" value="DNA cross-link repair protein pso2/snm1"/>
    <property type="match status" value="1"/>
</dbReference>
<dbReference type="SUPFAM" id="SSF56281">
    <property type="entry name" value="Metallo-hydrolase/oxidoreductase"/>
    <property type="match status" value="1"/>
</dbReference>
<organism evidence="8 9">
    <name type="scientific">Cordyceps javanica</name>
    <dbReference type="NCBI Taxonomy" id="43265"/>
    <lineage>
        <taxon>Eukaryota</taxon>
        <taxon>Fungi</taxon>
        <taxon>Dikarya</taxon>
        <taxon>Ascomycota</taxon>
        <taxon>Pezizomycotina</taxon>
        <taxon>Sordariomycetes</taxon>
        <taxon>Hypocreomycetidae</taxon>
        <taxon>Hypocreales</taxon>
        <taxon>Cordycipitaceae</taxon>
        <taxon>Cordyceps</taxon>
    </lineage>
</organism>
<evidence type="ECO:0000256" key="2">
    <source>
        <dbReference type="ARBA" id="ARBA00010304"/>
    </source>
</evidence>
<evidence type="ECO:0000256" key="3">
    <source>
        <dbReference type="ARBA" id="ARBA00022763"/>
    </source>
</evidence>
<dbReference type="Gene3D" id="3.60.15.10">
    <property type="entry name" value="Ribonuclease Z/Hydroxyacylglutathione hydrolase-like"/>
    <property type="match status" value="1"/>
</dbReference>
<keyword evidence="9" id="KW-1185">Reference proteome</keyword>
<keyword evidence="3" id="KW-0227">DNA damage</keyword>
<feature type="compositionally biased region" description="Low complexity" evidence="6">
    <location>
        <begin position="55"/>
        <end position="66"/>
    </location>
</feature>
<name>A0A545VDJ0_9HYPO</name>
<dbReference type="CDD" id="cd16273">
    <property type="entry name" value="SNM1A-1C-like_MBL-fold"/>
    <property type="match status" value="1"/>
</dbReference>
<dbReference type="InterPro" id="IPR011084">
    <property type="entry name" value="DRMBL"/>
</dbReference>
<gene>
    <name evidence="8" type="ORF">IF1G_02012</name>
</gene>
<dbReference type="GO" id="GO:0003684">
    <property type="term" value="F:damaged DNA binding"/>
    <property type="evidence" value="ECO:0007669"/>
    <property type="project" value="TreeGrafter"/>
</dbReference>
<dbReference type="AlphaFoldDB" id="A0A545VDJ0"/>
<accession>A0A545VDJ0</accession>
<evidence type="ECO:0000256" key="6">
    <source>
        <dbReference type="SAM" id="MobiDB-lite"/>
    </source>
</evidence>
<evidence type="ECO:0000256" key="5">
    <source>
        <dbReference type="ARBA" id="ARBA00023242"/>
    </source>
</evidence>
<feature type="region of interest" description="Disordered" evidence="6">
    <location>
        <begin position="1"/>
        <end position="30"/>
    </location>
</feature>
<dbReference type="GO" id="GO:0035312">
    <property type="term" value="F:5'-3' DNA exonuclease activity"/>
    <property type="evidence" value="ECO:0007669"/>
    <property type="project" value="TreeGrafter"/>
</dbReference>
<dbReference type="GO" id="GO:0006303">
    <property type="term" value="P:double-strand break repair via nonhomologous end joining"/>
    <property type="evidence" value="ECO:0007669"/>
    <property type="project" value="TreeGrafter"/>
</dbReference>
<dbReference type="STRING" id="43265.A0A545VDJ0"/>
<comment type="caution">
    <text evidence="8">The sequence shown here is derived from an EMBL/GenBank/DDBJ whole genome shotgun (WGS) entry which is preliminary data.</text>
</comment>
<dbReference type="FunFam" id="3.40.50.12650:FF:000007">
    <property type="entry name" value="DNA cross-link repair 1A protein, variant"/>
    <property type="match status" value="1"/>
</dbReference>
<protein>
    <submittedName>
        <fullName evidence="8">DNA repair protein Pso2/Snm1</fullName>
    </submittedName>
</protein>
<evidence type="ECO:0000313" key="8">
    <source>
        <dbReference type="EMBL" id="TQV99797.1"/>
    </source>
</evidence>
<sequence length="846" mass="93738">MVALANRNRAVTPRKPSSTFQANKKPAKPNGSILKFFQKTEKQEGSLFVGTITESEPTPTAAAATENGASQDLYSHNDEVGIGETESPNKRRRVSEGAHVPILVAPAKLTQSSATQPAKVRKVATPFILDSEDEDEQEHEKNSLSPRNCPDATAGLEEEGAGDEHTLTRIEPVASENHDAEADKESIKEPPSLKHEATSGKFSITDEFEDMDDTDMDTFEGDEMREWRFMREQARLEAEESGDMTLFNETFGEDPFQEDGAAQSCPICSVSLAAVSEDEASRHVNACLDGNPCPLPKSVEQPPSPTKVEEVPAAEVGKRFMRAAIPRPGQANPFDLAGKQTGSKSAFSQLMSSNAEDTAWSAAAAAETASRGRPAYMRTCPFYKIMPGFSICVDAFRYGAVEGCKAYFLSHFHSDHYIGLTANWMHGPIYCSKVTGSLVRNQLRTAAKWVVELEFDREYDIPGTDGAKVTMIPANHCPGSSLFVFEKMVGERHNRSLKRILHCGDFRACPDHVQHPLLRPDVTDPISSKLKRQKIDICYLDTTYLNPRYSFPPQNDVIQACADLVVKISPDPNCKDDIWDSAKKEAGQTVSKYFHSPPTVESEKPEMKKKLGQRVLIICGTYSIGKERICVAIAKALRTKIFASPSKIKICKQLGDPELSALLTSNPIEAQVHMQMLMEIRAETLQDYLSSYKPHFSRIVGFRPSGWNFRPTNSKSVGANTAPSTIPTHQLLHGKGWRTRFGAADFVPQRGSTKEAMCFGVPYSEHSSFRELALFLMSLRIEKVIPTVNVGSEQSRKRMKAWIDRWLTERRKCGLIQPLVEGRDEPDDLKVALWDGKSSNGGGAWW</sequence>
<proteinExistence type="inferred from homology"/>
<feature type="region of interest" description="Disordered" evidence="6">
    <location>
        <begin position="129"/>
        <end position="198"/>
    </location>
</feature>
<dbReference type="InterPro" id="IPR036866">
    <property type="entry name" value="RibonucZ/Hydroxyglut_hydro"/>
</dbReference>
<evidence type="ECO:0000259" key="7">
    <source>
        <dbReference type="Pfam" id="PF07522"/>
    </source>
</evidence>
<dbReference type="GO" id="GO:0005634">
    <property type="term" value="C:nucleus"/>
    <property type="evidence" value="ECO:0007669"/>
    <property type="project" value="UniProtKB-SubCell"/>
</dbReference>
<dbReference type="Gene3D" id="3.40.50.12650">
    <property type="match status" value="1"/>
</dbReference>
<keyword evidence="4" id="KW-0234">DNA repair</keyword>
<feature type="domain" description="DNA repair metallo-beta-lactamase" evidence="7">
    <location>
        <begin position="657"/>
        <end position="791"/>
    </location>
</feature>
<keyword evidence="5" id="KW-0539">Nucleus</keyword>